<organism evidence="1 2">
    <name type="scientific">Peronosclerospora sorghi</name>
    <dbReference type="NCBI Taxonomy" id="230839"/>
    <lineage>
        <taxon>Eukaryota</taxon>
        <taxon>Sar</taxon>
        <taxon>Stramenopiles</taxon>
        <taxon>Oomycota</taxon>
        <taxon>Peronosporomycetes</taxon>
        <taxon>Peronosporales</taxon>
        <taxon>Peronosporaceae</taxon>
        <taxon>Peronosclerospora</taxon>
    </lineage>
</organism>
<proteinExistence type="predicted"/>
<evidence type="ECO:0000313" key="1">
    <source>
        <dbReference type="EMBL" id="KAI9910333.1"/>
    </source>
</evidence>
<accession>A0ACC0VWW7</accession>
<protein>
    <submittedName>
        <fullName evidence="1">Uncharacterized protein</fullName>
    </submittedName>
</protein>
<reference evidence="1 2" key="1">
    <citation type="journal article" date="2022" name="bioRxiv">
        <title>The genome of the oomycete Peronosclerospora sorghi, a cosmopolitan pathogen of maize and sorghum, is inflated with dispersed pseudogenes.</title>
        <authorList>
            <person name="Fletcher K."/>
            <person name="Martin F."/>
            <person name="Isakeit T."/>
            <person name="Cavanaugh K."/>
            <person name="Magill C."/>
            <person name="Michelmore R."/>
        </authorList>
    </citation>
    <scope>NUCLEOTIDE SEQUENCE [LARGE SCALE GENOMIC DNA]</scope>
    <source>
        <strain evidence="1">P6</strain>
    </source>
</reference>
<name>A0ACC0VWW7_9STRA</name>
<dbReference type="Proteomes" id="UP001163321">
    <property type="component" value="Chromosome 6"/>
</dbReference>
<evidence type="ECO:0000313" key="2">
    <source>
        <dbReference type="Proteomes" id="UP001163321"/>
    </source>
</evidence>
<keyword evidence="2" id="KW-1185">Reference proteome</keyword>
<comment type="caution">
    <text evidence="1">The sequence shown here is derived from an EMBL/GenBank/DDBJ whole genome shotgun (WGS) entry which is preliminary data.</text>
</comment>
<dbReference type="EMBL" id="CM047585">
    <property type="protein sequence ID" value="KAI9910333.1"/>
    <property type="molecule type" value="Genomic_DNA"/>
</dbReference>
<sequence length="668" mass="76329">MSLSTLSSLLLPGDAAEDTDDWSIVSSKLSSLRLSTMEELRTVETALDAVPCSSMSFAVEDHDVIRAYKELKRLDHGLSDAEEHFQELKSILSPRLMTLQRLQYQAKYLETAVQVEKLSHIVKTKAIEATQDALDTFHSLKALVISIPMAYTVLRNKATRRVDSLWMELRCSAFEKLRVALEKMNWPDPLKTQQEWSDKESELNDVSKAFAFLLTLQLQSEQASATTELWAINCVLEPLDQRFRYHFERKESAINRLAKPEWYLSHIHEQLSAHTRFLGQTLTPSLHRYRQKIHCWDAQILLLRGLVEAVGRKLTHDMPTLIAHPPLLCHTLDEILLFEQLIDEDFGYDSWASTHRRAYPRCIDAFISTNDVMFAWMNVDVEYTKRLLPSILEADESWQLEHEVYKRMVNSSDLELIPPAALHFVSLLDFVSQRFTYMETQEHRYVYVMQVHMPLLRRFGAFCEARGRQLIDSLTKQQDVHVWSEVFVVVNALEHVVETLTAWEQSSVFLELARKVAQCETTRDHVLQMHVAYSKQVFARVSAAVLASEEATAVQHALAGPGAMIGPSAALSAAYSAGSKTMRNLFRRAEEPDAENQVDDQLFPAAANCSTEELLEQEPRDDPATLFSHTIFERQIEELKSLTTTLLEGAKTTLVRTVERPMGVYCSR</sequence>
<gene>
    <name evidence="1" type="ORF">PsorP6_010765</name>
</gene>